<dbReference type="Proteomes" id="UP000520767">
    <property type="component" value="Unassembled WGS sequence"/>
</dbReference>
<comment type="caution">
    <text evidence="1">The sequence shown here is derived from an EMBL/GenBank/DDBJ whole genome shotgun (WGS) entry which is preliminary data.</text>
</comment>
<proteinExistence type="predicted"/>
<dbReference type="RefSeq" id="WP_184816702.1">
    <property type="nucleotide sequence ID" value="NZ_JACHJQ010000016.1"/>
</dbReference>
<dbReference type="AlphaFoldDB" id="A0A7W7QG26"/>
<organism evidence="1 2">
    <name type="scientific">Actinophytocola algeriensis</name>
    <dbReference type="NCBI Taxonomy" id="1768010"/>
    <lineage>
        <taxon>Bacteria</taxon>
        <taxon>Bacillati</taxon>
        <taxon>Actinomycetota</taxon>
        <taxon>Actinomycetes</taxon>
        <taxon>Pseudonocardiales</taxon>
        <taxon>Pseudonocardiaceae</taxon>
    </lineage>
</organism>
<reference evidence="1 2" key="1">
    <citation type="submission" date="2020-08" db="EMBL/GenBank/DDBJ databases">
        <title>Genomic Encyclopedia of Type Strains, Phase III (KMG-III): the genomes of soil and plant-associated and newly described type strains.</title>
        <authorList>
            <person name="Whitman W."/>
        </authorList>
    </citation>
    <scope>NUCLEOTIDE SEQUENCE [LARGE SCALE GENOMIC DNA]</scope>
    <source>
        <strain evidence="1 2">CECT 8960</strain>
    </source>
</reference>
<evidence type="ECO:0000313" key="2">
    <source>
        <dbReference type="Proteomes" id="UP000520767"/>
    </source>
</evidence>
<keyword evidence="2" id="KW-1185">Reference proteome</keyword>
<sequence>MSSISMPDLPAGPRRRLVVALFSYYEQAGHPSLTAIEGWISPEHGLPATVSKETVRRMLVGLNVPLRWEMAEVVFLALCGMVGHDPESPDRDGCGQPTGMTRREAFHRLWAEAVATPQVFPPVDECSPRKSGSRDQ</sequence>
<name>A0A7W7QG26_9PSEU</name>
<accession>A0A7W7QG26</accession>
<dbReference type="EMBL" id="JACHJQ010000016">
    <property type="protein sequence ID" value="MBB4912724.1"/>
    <property type="molecule type" value="Genomic_DNA"/>
</dbReference>
<gene>
    <name evidence="1" type="ORF">FHR82_008998</name>
</gene>
<protein>
    <submittedName>
        <fullName evidence="1">Uncharacterized protein</fullName>
    </submittedName>
</protein>
<evidence type="ECO:0000313" key="1">
    <source>
        <dbReference type="EMBL" id="MBB4912724.1"/>
    </source>
</evidence>